<proteinExistence type="predicted"/>
<sequence length="246" mass="28102">MQKVIFAWSGGKDSSYALWQTLQDPNFEVVALMTTYNIDLQRVSMHGTHIDLTRKQAQSIGLPLIEMTVSESTNTHYEEQMRKVLEEYKGKHNIAGVVFGDIFLEDLRTYRENNLAQVDLKGFFPLWKKDTHELSKAFIAAGFKTRICCVSDAYLNEAHVGQDYDHNFLSSLPAEVDPCGENGEFHSFCYDGPIFSEPIQIENGEKVYKELEAKYITEESLVRGFYYVEISDKSKVVLSLILSKTK</sequence>
<dbReference type="EMBL" id="FPAS01000001">
    <property type="protein sequence ID" value="SFT38737.1"/>
    <property type="molecule type" value="Genomic_DNA"/>
</dbReference>
<gene>
    <name evidence="2" type="ORF">SAMN05216474_0270</name>
</gene>
<dbReference type="CDD" id="cd01994">
    <property type="entry name" value="AANH_PF0828-like"/>
    <property type="match status" value="1"/>
</dbReference>
<dbReference type="STRING" id="477690.SAMN05216474_0270"/>
<feature type="domain" description="Diphthamide synthase" evidence="1">
    <location>
        <begin position="3"/>
        <end position="211"/>
    </location>
</feature>
<accession>A0A1I6XKW3</accession>
<dbReference type="PANTHER" id="PTHR12196:SF2">
    <property type="entry name" value="DIPHTHINE--AMMONIA LIGASE"/>
    <property type="match status" value="1"/>
</dbReference>
<dbReference type="Gene3D" id="3.40.50.620">
    <property type="entry name" value="HUPs"/>
    <property type="match status" value="1"/>
</dbReference>
<dbReference type="RefSeq" id="WP_090245499.1">
    <property type="nucleotide sequence ID" value="NZ_FPAS01000001.1"/>
</dbReference>
<evidence type="ECO:0000259" key="1">
    <source>
        <dbReference type="Pfam" id="PF01902"/>
    </source>
</evidence>
<dbReference type="OrthoDB" id="3572539at2"/>
<dbReference type="NCBIfam" id="TIGR00290">
    <property type="entry name" value="MJ0570_dom"/>
    <property type="match status" value="1"/>
</dbReference>
<keyword evidence="3" id="KW-1185">Reference proteome</keyword>
<reference evidence="2 3" key="1">
    <citation type="submission" date="2016-10" db="EMBL/GenBank/DDBJ databases">
        <authorList>
            <person name="de Groot N.N."/>
        </authorList>
    </citation>
    <scope>NUCLEOTIDE SEQUENCE [LARGE SCALE GENOMIC DNA]</scope>
    <source>
        <strain evidence="2 3">CGMCC 1.7005</strain>
    </source>
</reference>
<evidence type="ECO:0000313" key="2">
    <source>
        <dbReference type="EMBL" id="SFT38737.1"/>
    </source>
</evidence>
<dbReference type="SUPFAM" id="SSF52402">
    <property type="entry name" value="Adenine nucleotide alpha hydrolases-like"/>
    <property type="match status" value="1"/>
</dbReference>
<dbReference type="Proteomes" id="UP000236454">
    <property type="component" value="Unassembled WGS sequence"/>
</dbReference>
<dbReference type="GO" id="GO:0017178">
    <property type="term" value="F:diphthine-ammonia ligase activity"/>
    <property type="evidence" value="ECO:0007669"/>
    <property type="project" value="TreeGrafter"/>
</dbReference>
<dbReference type="InterPro" id="IPR014729">
    <property type="entry name" value="Rossmann-like_a/b/a_fold"/>
</dbReference>
<dbReference type="Pfam" id="PF01902">
    <property type="entry name" value="Diphthami_syn_2"/>
    <property type="match status" value="1"/>
</dbReference>
<dbReference type="Gene3D" id="3.90.1490.10">
    <property type="entry name" value="putative n-type atp pyrophosphatase, domain 2"/>
    <property type="match status" value="1"/>
</dbReference>
<dbReference type="PANTHER" id="PTHR12196">
    <property type="entry name" value="DOMAIN OF UNKNOWN FUNCTION 71 DUF71 -CONTAINING PROTEIN"/>
    <property type="match status" value="1"/>
</dbReference>
<dbReference type="InterPro" id="IPR030662">
    <property type="entry name" value="DPH6/MJ0570"/>
</dbReference>
<dbReference type="InterPro" id="IPR002761">
    <property type="entry name" value="Diphthami_syn_dom"/>
</dbReference>
<name>A0A1I6XKW3_9FLAO</name>
<dbReference type="AlphaFoldDB" id="A0A1I6XKW3"/>
<dbReference type="PIRSF" id="PIRSF039123">
    <property type="entry name" value="Diphthamide_synthase"/>
    <property type="match status" value="1"/>
</dbReference>
<dbReference type="GO" id="GO:0017183">
    <property type="term" value="P:protein histidyl modification to diphthamide"/>
    <property type="evidence" value="ECO:0007669"/>
    <property type="project" value="TreeGrafter"/>
</dbReference>
<evidence type="ECO:0000313" key="3">
    <source>
        <dbReference type="Proteomes" id="UP000236454"/>
    </source>
</evidence>
<organism evidence="2 3">
    <name type="scientific">Lishizhenia tianjinensis</name>
    <dbReference type="NCBI Taxonomy" id="477690"/>
    <lineage>
        <taxon>Bacteria</taxon>
        <taxon>Pseudomonadati</taxon>
        <taxon>Bacteroidota</taxon>
        <taxon>Flavobacteriia</taxon>
        <taxon>Flavobacteriales</taxon>
        <taxon>Crocinitomicaceae</taxon>
        <taxon>Lishizhenia</taxon>
    </lineage>
</organism>
<protein>
    <submittedName>
        <fullName evidence="2">MJ0570-related uncharacterized domain-containing protein</fullName>
    </submittedName>
</protein>